<feature type="transmembrane region" description="Helical" evidence="1">
    <location>
        <begin position="57"/>
        <end position="75"/>
    </location>
</feature>
<proteinExistence type="predicted"/>
<accession>A0A7W7T9U7</accession>
<evidence type="ECO:0000256" key="1">
    <source>
        <dbReference type="SAM" id="Phobius"/>
    </source>
</evidence>
<dbReference type="EMBL" id="JACHJS010000001">
    <property type="protein sequence ID" value="MBB4969186.1"/>
    <property type="molecule type" value="Genomic_DNA"/>
</dbReference>
<keyword evidence="3" id="KW-1185">Reference proteome</keyword>
<dbReference type="AlphaFoldDB" id="A0A7W7T9U7"/>
<gene>
    <name evidence="2" type="ORF">F4559_006545</name>
</gene>
<dbReference type="Proteomes" id="UP000542674">
    <property type="component" value="Unassembled WGS sequence"/>
</dbReference>
<dbReference type="RefSeq" id="WP_312865927.1">
    <property type="nucleotide sequence ID" value="NZ_BAABAI010000021.1"/>
</dbReference>
<feature type="transmembrane region" description="Helical" evidence="1">
    <location>
        <begin position="31"/>
        <end position="51"/>
    </location>
</feature>
<protein>
    <submittedName>
        <fullName evidence="2">Uncharacterized protein</fullName>
    </submittedName>
</protein>
<evidence type="ECO:0000313" key="3">
    <source>
        <dbReference type="Proteomes" id="UP000542674"/>
    </source>
</evidence>
<comment type="caution">
    <text evidence="2">The sequence shown here is derived from an EMBL/GenBank/DDBJ whole genome shotgun (WGS) entry which is preliminary data.</text>
</comment>
<organism evidence="2 3">
    <name type="scientific">Saccharothrix violaceirubra</name>
    <dbReference type="NCBI Taxonomy" id="413306"/>
    <lineage>
        <taxon>Bacteria</taxon>
        <taxon>Bacillati</taxon>
        <taxon>Actinomycetota</taxon>
        <taxon>Actinomycetes</taxon>
        <taxon>Pseudonocardiales</taxon>
        <taxon>Pseudonocardiaceae</taxon>
        <taxon>Saccharothrix</taxon>
    </lineage>
</organism>
<sequence>MIRRVGGPSGRGAALEDEWTRYCLEIAGRRAFGWVLVGVVAFVVHLVVVSQGWGGGTVGWGLLVFAVVVLGLGMVRRPAPSVMAEGAPWKFVRVHWRGGRLVVHGDGKDVVLDVTAGPLARGRINRHRRAWVLEPGRRGETVVTFRGVPRLFAARVLDG</sequence>
<keyword evidence="1" id="KW-0472">Membrane</keyword>
<reference evidence="2 3" key="1">
    <citation type="submission" date="2020-08" db="EMBL/GenBank/DDBJ databases">
        <title>Sequencing the genomes of 1000 actinobacteria strains.</title>
        <authorList>
            <person name="Klenk H.-P."/>
        </authorList>
    </citation>
    <scope>NUCLEOTIDE SEQUENCE [LARGE SCALE GENOMIC DNA]</scope>
    <source>
        <strain evidence="2 3">DSM 45084</strain>
    </source>
</reference>
<evidence type="ECO:0000313" key="2">
    <source>
        <dbReference type="EMBL" id="MBB4969186.1"/>
    </source>
</evidence>
<keyword evidence="1" id="KW-0812">Transmembrane</keyword>
<name>A0A7W7T9U7_9PSEU</name>
<keyword evidence="1" id="KW-1133">Transmembrane helix</keyword>